<evidence type="ECO:0000313" key="8">
    <source>
        <dbReference type="Proteomes" id="UP001465668"/>
    </source>
</evidence>
<feature type="compositionally biased region" description="Low complexity" evidence="5">
    <location>
        <begin position="457"/>
        <end position="472"/>
    </location>
</feature>
<gene>
    <name evidence="7" type="ORF">SCAR479_01531</name>
</gene>
<proteinExistence type="predicted"/>
<dbReference type="EMBL" id="JARVKM010000003">
    <property type="protein sequence ID" value="KAK9781660.1"/>
    <property type="molecule type" value="Genomic_DNA"/>
</dbReference>
<feature type="region of interest" description="Disordered" evidence="5">
    <location>
        <begin position="447"/>
        <end position="476"/>
    </location>
</feature>
<feature type="transmembrane region" description="Helical" evidence="6">
    <location>
        <begin position="681"/>
        <end position="703"/>
    </location>
</feature>
<feature type="transmembrane region" description="Helical" evidence="6">
    <location>
        <begin position="544"/>
        <end position="563"/>
    </location>
</feature>
<dbReference type="Pfam" id="PF04172">
    <property type="entry name" value="LrgB"/>
    <property type="match status" value="2"/>
</dbReference>
<accession>A0ABR2Y5Q8</accession>
<organism evidence="7 8">
    <name type="scientific">Seiridium cardinale</name>
    <dbReference type="NCBI Taxonomy" id="138064"/>
    <lineage>
        <taxon>Eukaryota</taxon>
        <taxon>Fungi</taxon>
        <taxon>Dikarya</taxon>
        <taxon>Ascomycota</taxon>
        <taxon>Pezizomycotina</taxon>
        <taxon>Sordariomycetes</taxon>
        <taxon>Xylariomycetidae</taxon>
        <taxon>Amphisphaeriales</taxon>
        <taxon>Sporocadaceae</taxon>
        <taxon>Seiridium</taxon>
    </lineage>
</organism>
<evidence type="ECO:0000256" key="4">
    <source>
        <dbReference type="ARBA" id="ARBA00023136"/>
    </source>
</evidence>
<dbReference type="PANTHER" id="PTHR30249">
    <property type="entry name" value="PUTATIVE SEROTONIN TRANSPORTER"/>
    <property type="match status" value="1"/>
</dbReference>
<dbReference type="PANTHER" id="PTHR30249:SF0">
    <property type="entry name" value="PLASTIDAL GLYCOLATE_GLYCERATE TRANSLOCATOR 1, CHLOROPLASTIC"/>
    <property type="match status" value="1"/>
</dbReference>
<keyword evidence="3 6" id="KW-1133">Transmembrane helix</keyword>
<evidence type="ECO:0000256" key="5">
    <source>
        <dbReference type="SAM" id="MobiDB-lite"/>
    </source>
</evidence>
<feature type="transmembrane region" description="Helical" evidence="6">
    <location>
        <begin position="494"/>
        <end position="512"/>
    </location>
</feature>
<keyword evidence="8" id="KW-1185">Reference proteome</keyword>
<feature type="region of interest" description="Disordered" evidence="5">
    <location>
        <begin position="414"/>
        <end position="433"/>
    </location>
</feature>
<feature type="transmembrane region" description="Helical" evidence="6">
    <location>
        <begin position="761"/>
        <end position="783"/>
    </location>
</feature>
<feature type="transmembrane region" description="Helical" evidence="6">
    <location>
        <begin position="357"/>
        <end position="377"/>
    </location>
</feature>
<feature type="transmembrane region" description="Helical" evidence="6">
    <location>
        <begin position="622"/>
        <end position="643"/>
    </location>
</feature>
<keyword evidence="4 6" id="KW-0472">Membrane</keyword>
<evidence type="ECO:0000313" key="7">
    <source>
        <dbReference type="EMBL" id="KAK9781660.1"/>
    </source>
</evidence>
<reference evidence="7 8" key="1">
    <citation type="submission" date="2024-02" db="EMBL/GenBank/DDBJ databases">
        <title>First draft genome assembly of two strains of Seiridium cardinale.</title>
        <authorList>
            <person name="Emiliani G."/>
            <person name="Scali E."/>
        </authorList>
    </citation>
    <scope>NUCLEOTIDE SEQUENCE [LARGE SCALE GENOMIC DNA]</scope>
    <source>
        <strain evidence="7 8">BM-138-000479</strain>
    </source>
</reference>
<dbReference type="InterPro" id="IPR007300">
    <property type="entry name" value="CidB/LrgB"/>
</dbReference>
<evidence type="ECO:0000256" key="2">
    <source>
        <dbReference type="ARBA" id="ARBA00022692"/>
    </source>
</evidence>
<comment type="caution">
    <text evidence="7">The sequence shown here is derived from an EMBL/GenBank/DDBJ whole genome shotgun (WGS) entry which is preliminary data.</text>
</comment>
<name>A0ABR2Y5Q8_9PEZI</name>
<keyword evidence="2 6" id="KW-0812">Transmembrane</keyword>
<evidence type="ECO:0000256" key="1">
    <source>
        <dbReference type="ARBA" id="ARBA00004141"/>
    </source>
</evidence>
<protein>
    <submittedName>
        <fullName evidence="7">LrgB-like family-domain-containing protein</fullName>
    </submittedName>
</protein>
<comment type="subcellular location">
    <subcellularLocation>
        <location evidence="1">Membrane</location>
        <topology evidence="1">Multi-pass membrane protein</topology>
    </subcellularLocation>
</comment>
<sequence>MADLQLYSEVPTEITLLVWRHAINAAGVQHFRISMTVQDRILRVEPWEQNKLIVSSTWRHRWNISRIDQNAWEEYYKWVTETKQRGALWIAPVSAKQGANQIQVNRAKVDAKQDLVMLTFTGGYLNLDLLHVSMNKLQFRRLERIGVNWKQTETGKDWAIEPFKCICHHRTHKRLPHCPVRIVQFLRLFPDIKHFYFVFRINGKDIAVSETESRGRGNNAKTVPSKKGAIIDGRVTKQKPKKRTAEQKIEGALSAFRAIAEKKNLKIWSDCERSYYEVKMDNLKVLTAYGDIEKAMELLKEEWLAEESPEFSPRQKQQFAETEFHFVGGWSLRWISIFFTPSFVLLPLSPPIGVVEVFKIIAVFVIGFLVMMVATAYMTRAIQTVLGTSKRALTERAEELGPRGDEIPMTATPVHEEEQHATPEPSPEASTLDITVPSPAVASQANSQVRLHEPELDTSPDTSGGGSSDLPPQAHVPPPRSEVWALLIVRHLDLLIYSVLFLCVGIPVYYAIGYGMPMHLTFGVLTYFGAISLPPSWRQYLHPVLVSSLFTVLGIWVLGLAIGRSLNSTLAEYRTGAKYLELWDGSRELPGAGDILSSVLDASIVALALPMYQYRRELRQHFFAIVTPNILVSIASLFAYPYICYAIGITAERSLAFAARSLTLALATPAVVNLGGDTYTIAAIAIASGIVGALLGQQMLAWLKIPEGMLSRDLEDLDPLIVLSLSDDYVTRGVTLGANSSAIATAMLLRTDPRAAALSSLSMGLFGTITVLFTSIPPIASAIRSLVGL</sequence>
<dbReference type="Proteomes" id="UP001465668">
    <property type="component" value="Unassembled WGS sequence"/>
</dbReference>
<evidence type="ECO:0000256" key="6">
    <source>
        <dbReference type="SAM" id="Phobius"/>
    </source>
</evidence>
<evidence type="ECO:0000256" key="3">
    <source>
        <dbReference type="ARBA" id="ARBA00022989"/>
    </source>
</evidence>